<evidence type="ECO:0000259" key="16">
    <source>
        <dbReference type="Pfam" id="PF00224"/>
    </source>
</evidence>
<evidence type="ECO:0000256" key="7">
    <source>
        <dbReference type="ARBA" id="ARBA00022723"/>
    </source>
</evidence>
<dbReference type="NCBIfam" id="NF004978">
    <property type="entry name" value="PRK06354.1"/>
    <property type="match status" value="1"/>
</dbReference>
<name>A0A7S1RCJ3_ALECA</name>
<evidence type="ECO:0000256" key="1">
    <source>
        <dbReference type="ARBA" id="ARBA00001946"/>
    </source>
</evidence>
<evidence type="ECO:0000256" key="13">
    <source>
        <dbReference type="ARBA" id="ARBA00023317"/>
    </source>
</evidence>
<keyword evidence="6 15" id="KW-0808">Transferase</keyword>
<evidence type="ECO:0000256" key="4">
    <source>
        <dbReference type="ARBA" id="ARBA00008663"/>
    </source>
</evidence>
<dbReference type="Gene3D" id="2.40.33.10">
    <property type="entry name" value="PK beta-barrel domain-like"/>
    <property type="match status" value="1"/>
</dbReference>
<comment type="cofactor">
    <cofactor evidence="1">
        <name>Mg(2+)</name>
        <dbReference type="ChEBI" id="CHEBI:18420"/>
    </cofactor>
</comment>
<dbReference type="GO" id="GO:0000287">
    <property type="term" value="F:magnesium ion binding"/>
    <property type="evidence" value="ECO:0007669"/>
    <property type="project" value="InterPro"/>
</dbReference>
<keyword evidence="13" id="KW-0670">Pyruvate</keyword>
<dbReference type="AlphaFoldDB" id="A0A7S1RCJ3"/>
<evidence type="ECO:0000256" key="9">
    <source>
        <dbReference type="ARBA" id="ARBA00022777"/>
    </source>
</evidence>
<organism evidence="18">
    <name type="scientific">Alexandrium catenella</name>
    <name type="common">Red tide dinoflagellate</name>
    <name type="synonym">Gonyaulax catenella</name>
    <dbReference type="NCBI Taxonomy" id="2925"/>
    <lineage>
        <taxon>Eukaryota</taxon>
        <taxon>Sar</taxon>
        <taxon>Alveolata</taxon>
        <taxon>Dinophyceae</taxon>
        <taxon>Gonyaulacales</taxon>
        <taxon>Pyrocystaceae</taxon>
        <taxon>Alexandrium</taxon>
    </lineage>
</organism>
<dbReference type="GO" id="GO:0006950">
    <property type="term" value="P:response to stress"/>
    <property type="evidence" value="ECO:0007669"/>
    <property type="project" value="UniProtKB-ARBA"/>
</dbReference>
<dbReference type="FunFam" id="3.20.20.60:FF:000001">
    <property type="entry name" value="Pyruvate kinase"/>
    <property type="match status" value="1"/>
</dbReference>
<dbReference type="Gene3D" id="3.20.20.60">
    <property type="entry name" value="Phosphoenolpyruvate-binding domains"/>
    <property type="match status" value="1"/>
</dbReference>
<comment type="catalytic activity">
    <reaction evidence="14 15">
        <text>pyruvate + ATP = phosphoenolpyruvate + ADP + H(+)</text>
        <dbReference type="Rhea" id="RHEA:18157"/>
        <dbReference type="ChEBI" id="CHEBI:15361"/>
        <dbReference type="ChEBI" id="CHEBI:15378"/>
        <dbReference type="ChEBI" id="CHEBI:30616"/>
        <dbReference type="ChEBI" id="CHEBI:58702"/>
        <dbReference type="ChEBI" id="CHEBI:456216"/>
        <dbReference type="EC" id="2.7.1.40"/>
    </reaction>
</comment>
<evidence type="ECO:0000256" key="14">
    <source>
        <dbReference type="ARBA" id="ARBA00048152"/>
    </source>
</evidence>
<dbReference type="EMBL" id="HBGE01065914">
    <property type="protein sequence ID" value="CAD9162774.1"/>
    <property type="molecule type" value="Transcribed_RNA"/>
</dbReference>
<evidence type="ECO:0000256" key="6">
    <source>
        <dbReference type="ARBA" id="ARBA00022679"/>
    </source>
</evidence>
<sequence>MGPNQSSVESLVALINAGMNVARLNFSHGDHETHGAMVKRVREAAKQVGKPVAILLDTKGPEIRTGFFKEGGKISLVAGQELKLVTDYSFKGDNTCLALSYDKLCSSVKEGSIILCADGSLSLKVKSVGSDHVISEVMNNCLLGERKNCNLPGIQVDLPVLQEKDKDDLVNFGVAQGVDFVAASFVQCAEDVKFIRETLGLRGRSIKIISKIENEAGVKNFAAIAQASDGIMVARGDLGMEIPPENVFVAQKMMIAHCNRVGKPVITATQMLESMCSAPRPTRAEASDVANAVLDGTDAVMLSGETAAGGYPLEAVTIMRKICQTTERIIDYPALYLSTRLQVIESGAMDAVEAVCSSAVKASIDADCKLIVALTETGHTALKIAKYRPRAPVVAISASESTVRHLQLVRGVVPVLTASFVGTDSVIAKALAKAKEDGLVAKGDHVVAVHGTKEETAGASNLLKMVVVP</sequence>
<evidence type="ECO:0000256" key="5">
    <source>
        <dbReference type="ARBA" id="ARBA00012142"/>
    </source>
</evidence>
<keyword evidence="10" id="KW-0067">ATP-binding</keyword>
<dbReference type="InterPro" id="IPR040442">
    <property type="entry name" value="Pyrv_kinase-like_dom_sf"/>
</dbReference>
<dbReference type="UniPathway" id="UPA00109">
    <property type="reaction ID" value="UER00188"/>
</dbReference>
<proteinExistence type="inferred from homology"/>
<evidence type="ECO:0000256" key="2">
    <source>
        <dbReference type="ARBA" id="ARBA00001958"/>
    </source>
</evidence>
<evidence type="ECO:0000256" key="8">
    <source>
        <dbReference type="ARBA" id="ARBA00022741"/>
    </source>
</evidence>
<dbReference type="Pfam" id="PF02887">
    <property type="entry name" value="PK_C"/>
    <property type="match status" value="1"/>
</dbReference>
<evidence type="ECO:0000256" key="15">
    <source>
        <dbReference type="RuleBase" id="RU000504"/>
    </source>
</evidence>
<dbReference type="Gene3D" id="3.40.1380.20">
    <property type="entry name" value="Pyruvate kinase, C-terminal domain"/>
    <property type="match status" value="1"/>
</dbReference>
<dbReference type="InterPro" id="IPR015795">
    <property type="entry name" value="Pyrv_Knase_C"/>
</dbReference>
<dbReference type="InterPro" id="IPR015813">
    <property type="entry name" value="Pyrv/PenolPyrv_kinase-like_dom"/>
</dbReference>
<dbReference type="GO" id="GO:0004743">
    <property type="term" value="F:pyruvate kinase activity"/>
    <property type="evidence" value="ECO:0007669"/>
    <property type="project" value="UniProtKB-EC"/>
</dbReference>
<dbReference type="Pfam" id="PF00224">
    <property type="entry name" value="PK"/>
    <property type="match status" value="1"/>
</dbReference>
<evidence type="ECO:0000256" key="12">
    <source>
        <dbReference type="ARBA" id="ARBA00023152"/>
    </source>
</evidence>
<keyword evidence="8" id="KW-0547">Nucleotide-binding</keyword>
<dbReference type="GO" id="GO:0005524">
    <property type="term" value="F:ATP binding"/>
    <property type="evidence" value="ECO:0007669"/>
    <property type="project" value="UniProtKB-KW"/>
</dbReference>
<protein>
    <recommendedName>
        <fullName evidence="5 15">Pyruvate kinase</fullName>
        <ecNumber evidence="5 15">2.7.1.40</ecNumber>
    </recommendedName>
</protein>
<dbReference type="InterPro" id="IPR011037">
    <property type="entry name" value="Pyrv_Knase-like_insert_dom_sf"/>
</dbReference>
<dbReference type="GO" id="GO:0030955">
    <property type="term" value="F:potassium ion binding"/>
    <property type="evidence" value="ECO:0007669"/>
    <property type="project" value="InterPro"/>
</dbReference>
<dbReference type="SUPFAM" id="SSF50800">
    <property type="entry name" value="PK beta-barrel domain-like"/>
    <property type="match status" value="1"/>
</dbReference>
<evidence type="ECO:0000313" key="18">
    <source>
        <dbReference type="EMBL" id="CAD9162774.1"/>
    </source>
</evidence>
<keyword evidence="12 15" id="KW-0324">Glycolysis</keyword>
<dbReference type="FunFam" id="2.40.33.10:FF:000001">
    <property type="entry name" value="Pyruvate kinase"/>
    <property type="match status" value="1"/>
</dbReference>
<evidence type="ECO:0000259" key="17">
    <source>
        <dbReference type="Pfam" id="PF02887"/>
    </source>
</evidence>
<dbReference type="InterPro" id="IPR015793">
    <property type="entry name" value="Pyrv_Knase_brl"/>
</dbReference>
<dbReference type="NCBIfam" id="TIGR01064">
    <property type="entry name" value="pyruv_kin"/>
    <property type="match status" value="1"/>
</dbReference>
<accession>A0A7S1RCJ3</accession>
<gene>
    <name evidence="18" type="ORF">ACAT0790_LOCUS39539</name>
</gene>
<evidence type="ECO:0000256" key="10">
    <source>
        <dbReference type="ARBA" id="ARBA00022840"/>
    </source>
</evidence>
<dbReference type="InterPro" id="IPR001697">
    <property type="entry name" value="Pyr_Knase"/>
</dbReference>
<dbReference type="PRINTS" id="PR01050">
    <property type="entry name" value="PYRUVTKNASE"/>
</dbReference>
<keyword evidence="7" id="KW-0479">Metal-binding</keyword>
<dbReference type="InterPro" id="IPR036918">
    <property type="entry name" value="Pyrv_Knase_C_sf"/>
</dbReference>
<dbReference type="PANTHER" id="PTHR11817">
    <property type="entry name" value="PYRUVATE KINASE"/>
    <property type="match status" value="1"/>
</dbReference>
<dbReference type="GO" id="GO:0016301">
    <property type="term" value="F:kinase activity"/>
    <property type="evidence" value="ECO:0007669"/>
    <property type="project" value="UniProtKB-KW"/>
</dbReference>
<reference evidence="18" key="1">
    <citation type="submission" date="2021-01" db="EMBL/GenBank/DDBJ databases">
        <authorList>
            <person name="Corre E."/>
            <person name="Pelletier E."/>
            <person name="Niang G."/>
            <person name="Scheremetjew M."/>
            <person name="Finn R."/>
            <person name="Kale V."/>
            <person name="Holt S."/>
            <person name="Cochrane G."/>
            <person name="Meng A."/>
            <person name="Brown T."/>
            <person name="Cohen L."/>
        </authorList>
    </citation>
    <scope>NUCLEOTIDE SEQUENCE</scope>
    <source>
        <strain evidence="18">OF101</strain>
    </source>
</reference>
<comment type="pathway">
    <text evidence="3 15">Carbohydrate degradation; glycolysis; pyruvate from D-glyceraldehyde 3-phosphate: step 5/5.</text>
</comment>
<keyword evidence="11 15" id="KW-0460">Magnesium</keyword>
<feature type="domain" description="Pyruvate kinase C-terminal" evidence="17">
    <location>
        <begin position="353"/>
        <end position="465"/>
    </location>
</feature>
<comment type="similarity">
    <text evidence="4 15">Belongs to the pyruvate kinase family.</text>
</comment>
<evidence type="ECO:0000256" key="11">
    <source>
        <dbReference type="ARBA" id="ARBA00022842"/>
    </source>
</evidence>
<dbReference type="EC" id="2.7.1.40" evidence="5 15"/>
<dbReference type="NCBIfam" id="NF004491">
    <property type="entry name" value="PRK05826.1"/>
    <property type="match status" value="1"/>
</dbReference>
<comment type="cofactor">
    <cofactor evidence="2">
        <name>K(+)</name>
        <dbReference type="ChEBI" id="CHEBI:29103"/>
    </cofactor>
</comment>
<dbReference type="SUPFAM" id="SSF51621">
    <property type="entry name" value="Phosphoenolpyruvate/pyruvate domain"/>
    <property type="match status" value="1"/>
</dbReference>
<dbReference type="SUPFAM" id="SSF52935">
    <property type="entry name" value="PK C-terminal domain-like"/>
    <property type="match status" value="1"/>
</dbReference>
<evidence type="ECO:0000256" key="3">
    <source>
        <dbReference type="ARBA" id="ARBA00004997"/>
    </source>
</evidence>
<dbReference type="InterPro" id="IPR015806">
    <property type="entry name" value="Pyrv_Knase_insert_dom_sf"/>
</dbReference>
<feature type="domain" description="Pyruvate kinase barrel" evidence="16">
    <location>
        <begin position="1"/>
        <end position="316"/>
    </location>
</feature>
<keyword evidence="9 15" id="KW-0418">Kinase</keyword>